<protein>
    <submittedName>
        <fullName evidence="1">Uncharacterized protein</fullName>
    </submittedName>
</protein>
<evidence type="ECO:0000313" key="1">
    <source>
        <dbReference type="EMBL" id="KAI5683131.1"/>
    </source>
</evidence>
<sequence length="208" mass="23265">MTDVQDDPLAPLSAIWCISFDCSQLLTHTLVTYRDQLDCMLSNQFVWLPYHDRGLVPSNLWRAEIRGNGHTYWGTQHASHVEIWHKWRLHIRDGPTLTVEVLSYPSDKYIRWIQKITREVDDMGVGSEGRGLGDLGSSYQVEPFDIPDLNMPSFSLGLKQPTQSHPPKSYASLPPGLGFSSFQSPHPPGIGSSSFQAPLAPRTGSSSF</sequence>
<dbReference type="Proteomes" id="UP001060085">
    <property type="component" value="Linkage Group LG01"/>
</dbReference>
<dbReference type="EMBL" id="CM044701">
    <property type="protein sequence ID" value="KAI5683131.1"/>
    <property type="molecule type" value="Genomic_DNA"/>
</dbReference>
<organism evidence="1 2">
    <name type="scientific">Catharanthus roseus</name>
    <name type="common">Madagascar periwinkle</name>
    <name type="synonym">Vinca rosea</name>
    <dbReference type="NCBI Taxonomy" id="4058"/>
    <lineage>
        <taxon>Eukaryota</taxon>
        <taxon>Viridiplantae</taxon>
        <taxon>Streptophyta</taxon>
        <taxon>Embryophyta</taxon>
        <taxon>Tracheophyta</taxon>
        <taxon>Spermatophyta</taxon>
        <taxon>Magnoliopsida</taxon>
        <taxon>eudicotyledons</taxon>
        <taxon>Gunneridae</taxon>
        <taxon>Pentapetalae</taxon>
        <taxon>asterids</taxon>
        <taxon>lamiids</taxon>
        <taxon>Gentianales</taxon>
        <taxon>Apocynaceae</taxon>
        <taxon>Rauvolfioideae</taxon>
        <taxon>Vinceae</taxon>
        <taxon>Catharanthinae</taxon>
        <taxon>Catharanthus</taxon>
    </lineage>
</organism>
<accession>A0ACC0CDX7</accession>
<name>A0ACC0CDX7_CATRO</name>
<keyword evidence="2" id="KW-1185">Reference proteome</keyword>
<gene>
    <name evidence="1" type="ORF">M9H77_04359</name>
</gene>
<evidence type="ECO:0000313" key="2">
    <source>
        <dbReference type="Proteomes" id="UP001060085"/>
    </source>
</evidence>
<proteinExistence type="predicted"/>
<comment type="caution">
    <text evidence="1">The sequence shown here is derived from an EMBL/GenBank/DDBJ whole genome shotgun (WGS) entry which is preliminary data.</text>
</comment>
<reference evidence="2" key="1">
    <citation type="journal article" date="2023" name="Nat. Plants">
        <title>Single-cell RNA sequencing provides a high-resolution roadmap for understanding the multicellular compartmentation of specialized metabolism.</title>
        <authorList>
            <person name="Sun S."/>
            <person name="Shen X."/>
            <person name="Li Y."/>
            <person name="Li Y."/>
            <person name="Wang S."/>
            <person name="Li R."/>
            <person name="Zhang H."/>
            <person name="Shen G."/>
            <person name="Guo B."/>
            <person name="Wei J."/>
            <person name="Xu J."/>
            <person name="St-Pierre B."/>
            <person name="Chen S."/>
            <person name="Sun C."/>
        </authorList>
    </citation>
    <scope>NUCLEOTIDE SEQUENCE [LARGE SCALE GENOMIC DNA]</scope>
</reference>